<dbReference type="PANTHER" id="PTHR43280:SF2">
    <property type="entry name" value="HTH-TYPE TRANSCRIPTIONAL REGULATOR EXSA"/>
    <property type="match status" value="1"/>
</dbReference>
<gene>
    <name evidence="5" type="ORF">LPTSP4_01500</name>
</gene>
<dbReference type="Pfam" id="PF12833">
    <property type="entry name" value="HTH_18"/>
    <property type="match status" value="1"/>
</dbReference>
<sequence length="118" mass="13798">MGKNFSTDKRIVESIKKLYVSLDRLTLTELAKKANISTSRFRHLFKEETGIPLSAYQLWLKTRKAILYLIENQKLIEAAYEGGFSDQAHFSRIFRRSFGLNPSEFQKNKSFSIKIFKE</sequence>
<dbReference type="PANTHER" id="PTHR43280">
    <property type="entry name" value="ARAC-FAMILY TRANSCRIPTIONAL REGULATOR"/>
    <property type="match status" value="1"/>
</dbReference>
<dbReference type="OrthoDB" id="9813413at2"/>
<accession>A0A2P2DVQ8</accession>
<feature type="domain" description="HTH araC/xylS-type" evidence="4">
    <location>
        <begin position="9"/>
        <end position="108"/>
    </location>
</feature>
<keyword evidence="1" id="KW-0805">Transcription regulation</keyword>
<dbReference type="PRINTS" id="PR00032">
    <property type="entry name" value="HTHARAC"/>
</dbReference>
<protein>
    <submittedName>
        <fullName evidence="5">DNA-binding helix-turn-helix protein</fullName>
    </submittedName>
</protein>
<evidence type="ECO:0000256" key="3">
    <source>
        <dbReference type="ARBA" id="ARBA00023163"/>
    </source>
</evidence>
<keyword evidence="2 5" id="KW-0238">DNA-binding</keyword>
<reference evidence="5 6" key="1">
    <citation type="submission" date="2018-02" db="EMBL/GenBank/DDBJ databases">
        <title>Novel Leptospira species isolated from soil and water in Japan.</title>
        <authorList>
            <person name="Nakao R."/>
            <person name="Masuzawa T."/>
        </authorList>
    </citation>
    <scope>NUCLEOTIDE SEQUENCE [LARGE SCALE GENOMIC DNA]</scope>
    <source>
        <strain evidence="5 6">YH101</strain>
    </source>
</reference>
<evidence type="ECO:0000313" key="5">
    <source>
        <dbReference type="EMBL" id="GBF48650.1"/>
    </source>
</evidence>
<dbReference type="Proteomes" id="UP000245133">
    <property type="component" value="Unassembled WGS sequence"/>
</dbReference>
<dbReference type="RefSeq" id="WP_108972707.1">
    <property type="nucleotide sequence ID" value="NZ_BFBB01000002.1"/>
</dbReference>
<organism evidence="5 6">
    <name type="scientific">Leptospira ryugenii</name>
    <dbReference type="NCBI Taxonomy" id="1917863"/>
    <lineage>
        <taxon>Bacteria</taxon>
        <taxon>Pseudomonadati</taxon>
        <taxon>Spirochaetota</taxon>
        <taxon>Spirochaetia</taxon>
        <taxon>Leptospirales</taxon>
        <taxon>Leptospiraceae</taxon>
        <taxon>Leptospira</taxon>
    </lineage>
</organism>
<dbReference type="SMART" id="SM00342">
    <property type="entry name" value="HTH_ARAC"/>
    <property type="match status" value="1"/>
</dbReference>
<dbReference type="PROSITE" id="PS01124">
    <property type="entry name" value="HTH_ARAC_FAMILY_2"/>
    <property type="match status" value="1"/>
</dbReference>
<evidence type="ECO:0000259" key="4">
    <source>
        <dbReference type="PROSITE" id="PS01124"/>
    </source>
</evidence>
<dbReference type="SUPFAM" id="SSF46689">
    <property type="entry name" value="Homeodomain-like"/>
    <property type="match status" value="2"/>
</dbReference>
<dbReference type="InterPro" id="IPR020449">
    <property type="entry name" value="Tscrpt_reg_AraC-type_HTH"/>
</dbReference>
<comment type="caution">
    <text evidence="5">The sequence shown here is derived from an EMBL/GenBank/DDBJ whole genome shotgun (WGS) entry which is preliminary data.</text>
</comment>
<dbReference type="AlphaFoldDB" id="A0A2P2DVQ8"/>
<evidence type="ECO:0000256" key="2">
    <source>
        <dbReference type="ARBA" id="ARBA00023125"/>
    </source>
</evidence>
<dbReference type="GO" id="GO:0003700">
    <property type="term" value="F:DNA-binding transcription factor activity"/>
    <property type="evidence" value="ECO:0007669"/>
    <property type="project" value="InterPro"/>
</dbReference>
<dbReference type="Gene3D" id="1.10.10.60">
    <property type="entry name" value="Homeodomain-like"/>
    <property type="match status" value="2"/>
</dbReference>
<dbReference type="GO" id="GO:0043565">
    <property type="term" value="F:sequence-specific DNA binding"/>
    <property type="evidence" value="ECO:0007669"/>
    <property type="project" value="InterPro"/>
</dbReference>
<dbReference type="InterPro" id="IPR018060">
    <property type="entry name" value="HTH_AraC"/>
</dbReference>
<name>A0A2P2DVQ8_9LEPT</name>
<evidence type="ECO:0000313" key="6">
    <source>
        <dbReference type="Proteomes" id="UP000245133"/>
    </source>
</evidence>
<proteinExistence type="predicted"/>
<keyword evidence="3" id="KW-0804">Transcription</keyword>
<dbReference type="InterPro" id="IPR009057">
    <property type="entry name" value="Homeodomain-like_sf"/>
</dbReference>
<dbReference type="EMBL" id="BFBB01000002">
    <property type="protein sequence ID" value="GBF48650.1"/>
    <property type="molecule type" value="Genomic_DNA"/>
</dbReference>
<keyword evidence="6" id="KW-1185">Reference proteome</keyword>
<evidence type="ECO:0000256" key="1">
    <source>
        <dbReference type="ARBA" id="ARBA00023015"/>
    </source>
</evidence>